<evidence type="ECO:0000259" key="2">
    <source>
        <dbReference type="Pfam" id="PF13091"/>
    </source>
</evidence>
<evidence type="ECO:0000256" key="1">
    <source>
        <dbReference type="SAM" id="Coils"/>
    </source>
</evidence>
<keyword evidence="1" id="KW-0175">Coiled coil</keyword>
<feature type="coiled-coil region" evidence="1">
    <location>
        <begin position="136"/>
        <end position="175"/>
    </location>
</feature>
<feature type="domain" description="Phospholipase D-like" evidence="2">
    <location>
        <begin position="23"/>
        <end position="108"/>
    </location>
</feature>
<keyword evidence="4" id="KW-1185">Reference proteome</keyword>
<dbReference type="Proteomes" id="UP001352263">
    <property type="component" value="Unassembled WGS sequence"/>
</dbReference>
<dbReference type="Pfam" id="PF13091">
    <property type="entry name" value="PLDc_2"/>
    <property type="match status" value="1"/>
</dbReference>
<sequence>MICSPYLTPRTALSVIQASSPERCEIYTRFSIEDFASGASSLPVLKSILQDGYAVFEVQALHAKILLASKQFASIGSQNMTARGVRNREATYCTEDAAEVAHVEQMLEPWLDSATPITEAMVEDALRLLPPVKKAFRAAQSAAAEMEAEIRAAEAERLETTKRELNRRNEKTRSRHLAAKMARKIIDAQAPNGQISRELAQSFIRRSTFWHSHSSGHIVSGRGHAKRVYGVAGDWKVDFGANSFLVGRAIRRCFRTVEEYIDKWEAGQPQDASETVRQLRRDVNGAVAGYDGVELSGYYSSLSGNDMMFGTTSIDIKFFVRVVLEGLPEEISAPLRDVNEAQVGI</sequence>
<organism evidence="3 4">
    <name type="scientific">Noviherbaspirillum album</name>
    <dbReference type="NCBI Taxonomy" id="3080276"/>
    <lineage>
        <taxon>Bacteria</taxon>
        <taxon>Pseudomonadati</taxon>
        <taxon>Pseudomonadota</taxon>
        <taxon>Betaproteobacteria</taxon>
        <taxon>Burkholderiales</taxon>
        <taxon>Oxalobacteraceae</taxon>
        <taxon>Noviherbaspirillum</taxon>
    </lineage>
</organism>
<dbReference type="EMBL" id="JAWIIV010000036">
    <property type="protein sequence ID" value="MEC4722770.1"/>
    <property type="molecule type" value="Genomic_DNA"/>
</dbReference>
<dbReference type="InterPro" id="IPR025202">
    <property type="entry name" value="PLD-like_dom"/>
</dbReference>
<protein>
    <submittedName>
        <fullName evidence="3">Phospholipase D-like domain-containing protein</fullName>
    </submittedName>
</protein>
<evidence type="ECO:0000313" key="3">
    <source>
        <dbReference type="EMBL" id="MEC4722770.1"/>
    </source>
</evidence>
<gene>
    <name evidence="3" type="ORF">RY831_26775</name>
</gene>
<accession>A0ABU6JHJ6</accession>
<proteinExistence type="predicted"/>
<comment type="caution">
    <text evidence="3">The sequence shown here is derived from an EMBL/GenBank/DDBJ whole genome shotgun (WGS) entry which is preliminary data.</text>
</comment>
<dbReference type="Gene3D" id="3.30.870.10">
    <property type="entry name" value="Endonuclease Chain A"/>
    <property type="match status" value="1"/>
</dbReference>
<dbReference type="SUPFAM" id="SSF56024">
    <property type="entry name" value="Phospholipase D/nuclease"/>
    <property type="match status" value="1"/>
</dbReference>
<evidence type="ECO:0000313" key="4">
    <source>
        <dbReference type="Proteomes" id="UP001352263"/>
    </source>
</evidence>
<reference evidence="3 4" key="1">
    <citation type="submission" date="2023-10" db="EMBL/GenBank/DDBJ databases">
        <title>Noviherbaspirillum sp. CPCC 100848 genome assembly.</title>
        <authorList>
            <person name="Li X.Y."/>
            <person name="Fang X.M."/>
        </authorList>
    </citation>
    <scope>NUCLEOTIDE SEQUENCE [LARGE SCALE GENOMIC DNA]</scope>
    <source>
        <strain evidence="3 4">CPCC 100848</strain>
    </source>
</reference>
<name>A0ABU6JHJ6_9BURK</name>